<evidence type="ECO:0000313" key="2">
    <source>
        <dbReference type="Proteomes" id="UP001054945"/>
    </source>
</evidence>
<proteinExistence type="predicted"/>
<dbReference type="Proteomes" id="UP001054945">
    <property type="component" value="Unassembled WGS sequence"/>
</dbReference>
<keyword evidence="2" id="KW-1185">Reference proteome</keyword>
<comment type="caution">
    <text evidence="1">The sequence shown here is derived from an EMBL/GenBank/DDBJ whole genome shotgun (WGS) entry which is preliminary data.</text>
</comment>
<reference evidence="1 2" key="1">
    <citation type="submission" date="2021-06" db="EMBL/GenBank/DDBJ databases">
        <title>Caerostris extrusa draft genome.</title>
        <authorList>
            <person name="Kono N."/>
            <person name="Arakawa K."/>
        </authorList>
    </citation>
    <scope>NUCLEOTIDE SEQUENCE [LARGE SCALE GENOMIC DNA]</scope>
</reference>
<organism evidence="1 2">
    <name type="scientific">Caerostris extrusa</name>
    <name type="common">Bark spider</name>
    <name type="synonym">Caerostris bankana</name>
    <dbReference type="NCBI Taxonomy" id="172846"/>
    <lineage>
        <taxon>Eukaryota</taxon>
        <taxon>Metazoa</taxon>
        <taxon>Ecdysozoa</taxon>
        <taxon>Arthropoda</taxon>
        <taxon>Chelicerata</taxon>
        <taxon>Arachnida</taxon>
        <taxon>Araneae</taxon>
        <taxon>Araneomorphae</taxon>
        <taxon>Entelegynae</taxon>
        <taxon>Araneoidea</taxon>
        <taxon>Araneidae</taxon>
        <taxon>Caerostris</taxon>
    </lineage>
</organism>
<protein>
    <submittedName>
        <fullName evidence="1">Uncharacterized protein</fullName>
    </submittedName>
</protein>
<sequence>MLRRVSAYPLISAVLRSRFEKVCPSTSSCVIRLTYHERLLNLGSGAKLPVSLRRRSIAAIVRCDGRLSLGKR</sequence>
<name>A0AAV4T0Z5_CAEEX</name>
<accession>A0AAV4T0Z5</accession>
<dbReference type="AlphaFoldDB" id="A0AAV4T0Z5"/>
<evidence type="ECO:0000313" key="1">
    <source>
        <dbReference type="EMBL" id="GIY38435.1"/>
    </source>
</evidence>
<gene>
    <name evidence="1" type="ORF">CEXT_500021</name>
</gene>
<dbReference type="EMBL" id="BPLR01010303">
    <property type="protein sequence ID" value="GIY38435.1"/>
    <property type="molecule type" value="Genomic_DNA"/>
</dbReference>